<dbReference type="PANTHER" id="PTHR43427:SF12">
    <property type="entry name" value="CHLORIDE TRANSPORTER"/>
    <property type="match status" value="1"/>
</dbReference>
<sequence length="383" mass="40305">MQARVLVSVFANFLTGAITGLLGGLVMALLDYLSQLAWGQQVLRGFPSQAPVVWQFLLPLITGLAIGLLRRAGAQPLPELHVTLAQLRQTNEQQQSLDLSFRGSHLLLGLLALVGGGSLGPEAMLSRMLAEINLNLKRVQQSISPKINLIKSRWSWLAALLGGIAGFGLTQGFNRFGGGEQGVAFIWPQSPSQAGLNLLWALVLGLLGGCLGLLFLGLRQQLSKQWQRFSVSTLNQALFAGLVLALVNIWQPLALFSGEQQLSPLLQGALMQGPGALLLLGLLKIGLCALCLESGWVGGLFFPLIIGAAAIASGLHQALGIIPNEVAISALVASIQAAILAQPLVPLFVTLAVLKGHALPAALLGSLVGWQLGKQGKKTTAPP</sequence>
<feature type="transmembrane region" description="Helical" evidence="5">
    <location>
        <begin position="154"/>
        <end position="174"/>
    </location>
</feature>
<feature type="transmembrane region" description="Helical" evidence="5">
    <location>
        <begin position="299"/>
        <end position="322"/>
    </location>
</feature>
<dbReference type="Pfam" id="PF00654">
    <property type="entry name" value="Voltage_CLC"/>
    <property type="match status" value="1"/>
</dbReference>
<proteinExistence type="predicted"/>
<evidence type="ECO:0000256" key="1">
    <source>
        <dbReference type="ARBA" id="ARBA00004141"/>
    </source>
</evidence>
<dbReference type="EMBL" id="PXVC01000031">
    <property type="protein sequence ID" value="PSI01453.1"/>
    <property type="molecule type" value="Genomic_DNA"/>
</dbReference>
<evidence type="ECO:0000256" key="2">
    <source>
        <dbReference type="ARBA" id="ARBA00022692"/>
    </source>
</evidence>
<evidence type="ECO:0000313" key="7">
    <source>
        <dbReference type="Proteomes" id="UP000240206"/>
    </source>
</evidence>
<keyword evidence="2 5" id="KW-0812">Transmembrane</keyword>
<feature type="transmembrane region" description="Helical" evidence="5">
    <location>
        <begin position="270"/>
        <end position="292"/>
    </location>
</feature>
<keyword evidence="3 5" id="KW-1133">Transmembrane helix</keyword>
<name>A0A2P7EDZ6_9SYNE</name>
<gene>
    <name evidence="6" type="ORF">C7K08_07910</name>
</gene>
<evidence type="ECO:0008006" key="8">
    <source>
        <dbReference type="Google" id="ProtNLM"/>
    </source>
</evidence>
<dbReference type="PANTHER" id="PTHR43427">
    <property type="entry name" value="CHLORIDE CHANNEL PROTEIN CLC-E"/>
    <property type="match status" value="1"/>
</dbReference>
<dbReference type="InterPro" id="IPR050368">
    <property type="entry name" value="ClC-type_chloride_channel"/>
</dbReference>
<dbReference type="InterPro" id="IPR014743">
    <property type="entry name" value="Cl-channel_core"/>
</dbReference>
<dbReference type="GO" id="GO:0016020">
    <property type="term" value="C:membrane"/>
    <property type="evidence" value="ECO:0007669"/>
    <property type="project" value="UniProtKB-SubCell"/>
</dbReference>
<dbReference type="SUPFAM" id="SSF81340">
    <property type="entry name" value="Clc chloride channel"/>
    <property type="match status" value="1"/>
</dbReference>
<dbReference type="Gene3D" id="1.10.3080.10">
    <property type="entry name" value="Clc chloride channel"/>
    <property type="match status" value="2"/>
</dbReference>
<evidence type="ECO:0000256" key="3">
    <source>
        <dbReference type="ARBA" id="ARBA00022989"/>
    </source>
</evidence>
<dbReference type="STRING" id="1910958.BTM30_02065"/>
<comment type="caution">
    <text evidence="6">The sequence shown here is derived from an EMBL/GenBank/DDBJ whole genome shotgun (WGS) entry which is preliminary data.</text>
</comment>
<organism evidence="6 7">
    <name type="scientific">Synechococcus lacustris str. Tous</name>
    <dbReference type="NCBI Taxonomy" id="1910958"/>
    <lineage>
        <taxon>Bacteria</taxon>
        <taxon>Bacillati</taxon>
        <taxon>Cyanobacteriota</taxon>
        <taxon>Cyanophyceae</taxon>
        <taxon>Synechococcales</taxon>
        <taxon>Synechococcaceae</taxon>
        <taxon>Synechococcus</taxon>
    </lineage>
</organism>
<feature type="transmembrane region" description="Helical" evidence="5">
    <location>
        <begin position="229"/>
        <end position="250"/>
    </location>
</feature>
<dbReference type="AlphaFoldDB" id="A0A2P7EDZ6"/>
<evidence type="ECO:0000256" key="5">
    <source>
        <dbReference type="SAM" id="Phobius"/>
    </source>
</evidence>
<feature type="transmembrane region" description="Helical" evidence="5">
    <location>
        <begin position="50"/>
        <end position="69"/>
    </location>
</feature>
<keyword evidence="4 5" id="KW-0472">Membrane</keyword>
<keyword evidence="7" id="KW-1185">Reference proteome</keyword>
<comment type="subcellular location">
    <subcellularLocation>
        <location evidence="1">Membrane</location>
        <topology evidence="1">Multi-pass membrane protein</topology>
    </subcellularLocation>
</comment>
<feature type="transmembrane region" description="Helical" evidence="5">
    <location>
        <begin position="328"/>
        <end position="354"/>
    </location>
</feature>
<reference evidence="7" key="1">
    <citation type="submission" date="2018-03" db="EMBL/GenBank/DDBJ databases">
        <title>Ecological and genomic features of two cosmopolitan and abundant freshwater picocyanobacteria.</title>
        <authorList>
            <person name="Cabello-Yeves P.J."/>
            <person name="Picazo A."/>
            <person name="Camacho A."/>
            <person name="Callieri C."/>
            <person name="Rosselli R."/>
            <person name="Roda-Garcia J."/>
            <person name="Coutinho F.H."/>
            <person name="Rodriguez-Valera F."/>
        </authorList>
    </citation>
    <scope>NUCLEOTIDE SEQUENCE [LARGE SCALE GENOMIC DNA]</scope>
    <source>
        <strain evidence="7">Tous</strain>
    </source>
</reference>
<dbReference type="Proteomes" id="UP000240206">
    <property type="component" value="Unassembled WGS sequence"/>
</dbReference>
<dbReference type="InterPro" id="IPR001807">
    <property type="entry name" value="ClC"/>
</dbReference>
<feature type="transmembrane region" description="Helical" evidence="5">
    <location>
        <begin position="194"/>
        <end position="217"/>
    </location>
</feature>
<accession>A0A2P7EDZ6</accession>
<dbReference type="GO" id="GO:0015108">
    <property type="term" value="F:chloride transmembrane transporter activity"/>
    <property type="evidence" value="ECO:0007669"/>
    <property type="project" value="InterPro"/>
</dbReference>
<dbReference type="RefSeq" id="WP_106500100.1">
    <property type="nucleotide sequence ID" value="NZ_PXVC01000031.1"/>
</dbReference>
<protein>
    <recommendedName>
        <fullName evidence="8">Chloride channel protein</fullName>
    </recommendedName>
</protein>
<feature type="transmembrane region" description="Helical" evidence="5">
    <location>
        <begin position="7"/>
        <end position="30"/>
    </location>
</feature>
<evidence type="ECO:0000313" key="6">
    <source>
        <dbReference type="EMBL" id="PSI01453.1"/>
    </source>
</evidence>
<evidence type="ECO:0000256" key="4">
    <source>
        <dbReference type="ARBA" id="ARBA00023136"/>
    </source>
</evidence>